<feature type="compositionally biased region" description="Polar residues" evidence="1">
    <location>
        <begin position="37"/>
        <end position="51"/>
    </location>
</feature>
<accession>A0AAD9FZ07</accession>
<evidence type="ECO:0000256" key="1">
    <source>
        <dbReference type="SAM" id="MobiDB-lite"/>
    </source>
</evidence>
<evidence type="ECO:0000313" key="3">
    <source>
        <dbReference type="Proteomes" id="UP001259832"/>
    </source>
</evidence>
<dbReference type="Proteomes" id="UP001259832">
    <property type="component" value="Unassembled WGS sequence"/>
</dbReference>
<proteinExistence type="predicted"/>
<gene>
    <name evidence="2" type="ORF">P3T76_015682</name>
</gene>
<name>A0AAD9FZ07_9STRA</name>
<feature type="region of interest" description="Disordered" evidence="1">
    <location>
        <begin position="1"/>
        <end position="56"/>
    </location>
</feature>
<evidence type="ECO:0000313" key="2">
    <source>
        <dbReference type="EMBL" id="KAK1928893.1"/>
    </source>
</evidence>
<reference evidence="2" key="1">
    <citation type="submission" date="2023-08" db="EMBL/GenBank/DDBJ databases">
        <title>Reference Genome Resource for the Citrus Pathogen Phytophthora citrophthora.</title>
        <authorList>
            <person name="Moller H."/>
            <person name="Coetzee B."/>
            <person name="Rose L.J."/>
            <person name="Van Niekerk J.M."/>
        </authorList>
    </citation>
    <scope>NUCLEOTIDE SEQUENCE</scope>
    <source>
        <strain evidence="2">STE-U-9442</strain>
    </source>
</reference>
<protein>
    <submittedName>
        <fullName evidence="2">Uncharacterized protein</fullName>
    </submittedName>
</protein>
<sequence>MSAKQQTPQGQEQSEISSFITQMPVFPPLPPLPPPDTCTSSKTMRKATSASVDPRPRLFGVKTTNLLEVRDVSPNTQRIDYKSPRSLAMAAAQRYYHQYQYLSHSGKKAQSAKEGGMGEKEHSPSVRGDTISTTQDCSGKSPMQPGRTIWSVTPEELAELAKEMAAAKMNSSELGRKLTYAEASKRNISGSTDNQVAQKIEMFEENQPPRVFKKYYGLPNLPFYDPSSSMNIADTSEENDPSEELAGSFSKKVSTAPTYSQLLRVSSDTPTFYPRQTGTNDVIRVVRSIILHAKVYQDNSILTESVTYIQEGRSTHGLVAGNYVFSHFVPRKMLKCVRLANRETGNAQTAAITYCFLSAINFSYRDSCKRCRVGRLEDAGFVFPSSSTSTESSI</sequence>
<dbReference type="EMBL" id="JASMQC010000056">
    <property type="protein sequence ID" value="KAK1928893.1"/>
    <property type="molecule type" value="Genomic_DNA"/>
</dbReference>
<feature type="compositionally biased region" description="Polar residues" evidence="1">
    <location>
        <begin position="1"/>
        <end position="21"/>
    </location>
</feature>
<feature type="region of interest" description="Disordered" evidence="1">
    <location>
        <begin position="106"/>
        <end position="148"/>
    </location>
</feature>
<comment type="caution">
    <text evidence="2">The sequence shown here is derived from an EMBL/GenBank/DDBJ whole genome shotgun (WGS) entry which is preliminary data.</text>
</comment>
<keyword evidence="3" id="KW-1185">Reference proteome</keyword>
<dbReference type="AlphaFoldDB" id="A0AAD9FZ07"/>
<feature type="compositionally biased region" description="Pro residues" evidence="1">
    <location>
        <begin position="25"/>
        <end position="36"/>
    </location>
</feature>
<organism evidence="2 3">
    <name type="scientific">Phytophthora citrophthora</name>
    <dbReference type="NCBI Taxonomy" id="4793"/>
    <lineage>
        <taxon>Eukaryota</taxon>
        <taxon>Sar</taxon>
        <taxon>Stramenopiles</taxon>
        <taxon>Oomycota</taxon>
        <taxon>Peronosporomycetes</taxon>
        <taxon>Peronosporales</taxon>
        <taxon>Peronosporaceae</taxon>
        <taxon>Phytophthora</taxon>
    </lineage>
</organism>